<dbReference type="Pfam" id="PF18021">
    <property type="entry name" value="Agglutinin_C"/>
    <property type="match status" value="1"/>
</dbReference>
<dbReference type="Gene3D" id="2.80.10.50">
    <property type="match status" value="1"/>
</dbReference>
<dbReference type="InterPro" id="IPR038765">
    <property type="entry name" value="Papain-like_cys_pep_sf"/>
</dbReference>
<dbReference type="EMBL" id="JABBWG010000001">
    <property type="protein sequence ID" value="KAG1827399.1"/>
    <property type="molecule type" value="Genomic_DNA"/>
</dbReference>
<keyword evidence="3" id="KW-1185">Reference proteome</keyword>
<dbReference type="GeneID" id="64633126"/>
<comment type="caution">
    <text evidence="2">The sequence shown here is derived from an EMBL/GenBank/DDBJ whole genome shotgun (WGS) entry which is preliminary data.</text>
</comment>
<name>A0A9P7JKN5_9AGAM</name>
<dbReference type="SUPFAM" id="SSF54001">
    <property type="entry name" value="Cysteine proteinases"/>
    <property type="match status" value="1"/>
</dbReference>
<protein>
    <recommendedName>
        <fullName evidence="1">Agglutinin C-terminal domain-containing protein</fullName>
    </recommendedName>
</protein>
<proteinExistence type="predicted"/>
<dbReference type="Proteomes" id="UP000807769">
    <property type="component" value="Unassembled WGS sequence"/>
</dbReference>
<dbReference type="SUPFAM" id="SSF50370">
    <property type="entry name" value="Ricin B-like lectins"/>
    <property type="match status" value="1"/>
</dbReference>
<gene>
    <name evidence="2" type="ORF">BJ212DRAFT_1474550</name>
</gene>
<feature type="domain" description="Agglutinin C-terminal" evidence="1">
    <location>
        <begin position="174"/>
        <end position="287"/>
    </location>
</feature>
<organism evidence="2 3">
    <name type="scientific">Suillus subaureus</name>
    <dbReference type="NCBI Taxonomy" id="48587"/>
    <lineage>
        <taxon>Eukaryota</taxon>
        <taxon>Fungi</taxon>
        <taxon>Dikarya</taxon>
        <taxon>Basidiomycota</taxon>
        <taxon>Agaricomycotina</taxon>
        <taxon>Agaricomycetes</taxon>
        <taxon>Agaricomycetidae</taxon>
        <taxon>Boletales</taxon>
        <taxon>Suillineae</taxon>
        <taxon>Suillaceae</taxon>
        <taxon>Suillus</taxon>
    </lineage>
</organism>
<dbReference type="AlphaFoldDB" id="A0A9P7JKN5"/>
<dbReference type="RefSeq" id="XP_041200246.1">
    <property type="nucleotide sequence ID" value="XM_041339110.1"/>
</dbReference>
<evidence type="ECO:0000313" key="3">
    <source>
        <dbReference type="Proteomes" id="UP000807769"/>
    </source>
</evidence>
<reference evidence="2" key="1">
    <citation type="journal article" date="2020" name="New Phytol.">
        <title>Comparative genomics reveals dynamic genome evolution in host specialist ectomycorrhizal fungi.</title>
        <authorList>
            <person name="Lofgren L.A."/>
            <person name="Nguyen N.H."/>
            <person name="Vilgalys R."/>
            <person name="Ruytinx J."/>
            <person name="Liao H.L."/>
            <person name="Branco S."/>
            <person name="Kuo A."/>
            <person name="LaButti K."/>
            <person name="Lipzen A."/>
            <person name="Andreopoulos W."/>
            <person name="Pangilinan J."/>
            <person name="Riley R."/>
            <person name="Hundley H."/>
            <person name="Na H."/>
            <person name="Barry K."/>
            <person name="Grigoriev I.V."/>
            <person name="Stajich J.E."/>
            <person name="Kennedy P.G."/>
        </authorList>
    </citation>
    <scope>NUCLEOTIDE SEQUENCE</scope>
    <source>
        <strain evidence="2">MN1</strain>
    </source>
</reference>
<evidence type="ECO:0000259" key="1">
    <source>
        <dbReference type="Pfam" id="PF18021"/>
    </source>
</evidence>
<dbReference type="InterPro" id="IPR040600">
    <property type="entry name" value="Agglutinin_C"/>
</dbReference>
<sequence length="298" mass="33157">MFLHNGVYFIQNADVGGVLCWDRLGLTEVPSTGVCAKLPWNGPNAKDLDSDVFQELWFVKASNNTMYTLRNLKSGKYMIANRNGLHISVGDPQDQSHIWTITGDPPGSRLYGNVRSKSLVGVRALGLMNGSPALLGQNNRRWLFQQVSRSGEYIKEILKSINLKFNEPQVDKIYLILPEGYFRAIWNSIPKLPSRPGIYDSSEIATVFKAAVTTWGSLNIKSGFKLPGYDPNAEDGPAILCGFVIAELKESSDTGDDSDPGDLEKYMHYNFTLSDNDGYNQIRYFDPGPEAGDFEVRS</sequence>
<dbReference type="OrthoDB" id="3192089at2759"/>
<accession>A0A9P7JKN5</accession>
<evidence type="ECO:0000313" key="2">
    <source>
        <dbReference type="EMBL" id="KAG1827399.1"/>
    </source>
</evidence>
<dbReference type="Gene3D" id="3.30.460.70">
    <property type="match status" value="1"/>
</dbReference>
<dbReference type="InterPro" id="IPR035992">
    <property type="entry name" value="Ricin_B-like_lectins"/>
</dbReference>